<evidence type="ECO:0000256" key="6">
    <source>
        <dbReference type="ARBA" id="ARBA00022989"/>
    </source>
</evidence>
<keyword evidence="3 10" id="KW-0813">Transport</keyword>
<proteinExistence type="inferred from homology"/>
<keyword evidence="9 10" id="KW-0407">Ion channel</keyword>
<evidence type="ECO:0000256" key="8">
    <source>
        <dbReference type="ARBA" id="ARBA00023136"/>
    </source>
</evidence>
<dbReference type="EMBL" id="PFBG01000006">
    <property type="protein sequence ID" value="PIR86145.1"/>
    <property type="molecule type" value="Genomic_DNA"/>
</dbReference>
<gene>
    <name evidence="10 11" type="primary">mscL</name>
    <name evidence="11" type="ORF">COU14_00600</name>
</gene>
<dbReference type="InterPro" id="IPR036019">
    <property type="entry name" value="MscL_channel"/>
</dbReference>
<protein>
    <recommendedName>
        <fullName evidence="10">Large-conductance mechanosensitive channel</fullName>
    </recommendedName>
</protein>
<dbReference type="SUPFAM" id="SSF81330">
    <property type="entry name" value="Gated mechanosensitive channel"/>
    <property type="match status" value="1"/>
</dbReference>
<feature type="transmembrane region" description="Helical" evidence="10">
    <location>
        <begin position="73"/>
        <end position="97"/>
    </location>
</feature>
<evidence type="ECO:0000256" key="2">
    <source>
        <dbReference type="ARBA" id="ARBA00007254"/>
    </source>
</evidence>
<dbReference type="InterPro" id="IPR019823">
    <property type="entry name" value="Mechanosensitive_channel_CS"/>
</dbReference>
<evidence type="ECO:0000256" key="9">
    <source>
        <dbReference type="ARBA" id="ARBA00023303"/>
    </source>
</evidence>
<dbReference type="PANTHER" id="PTHR30266">
    <property type="entry name" value="MECHANOSENSITIVE CHANNEL MSCL"/>
    <property type="match status" value="1"/>
</dbReference>
<keyword evidence="8 10" id="KW-0472">Membrane</keyword>
<name>A0A2H0UK39_9BACT</name>
<dbReference type="GO" id="GO:0005886">
    <property type="term" value="C:plasma membrane"/>
    <property type="evidence" value="ECO:0007669"/>
    <property type="project" value="UniProtKB-SubCell"/>
</dbReference>
<keyword evidence="7 10" id="KW-0406">Ion transport</keyword>
<dbReference type="PANTHER" id="PTHR30266:SF2">
    <property type="entry name" value="LARGE-CONDUCTANCE MECHANOSENSITIVE CHANNEL"/>
    <property type="match status" value="1"/>
</dbReference>
<keyword evidence="4 10" id="KW-1003">Cell membrane</keyword>
<evidence type="ECO:0000256" key="4">
    <source>
        <dbReference type="ARBA" id="ARBA00022475"/>
    </source>
</evidence>
<feature type="transmembrane region" description="Helical" evidence="10">
    <location>
        <begin position="48"/>
        <end position="67"/>
    </location>
</feature>
<dbReference type="NCBIfam" id="TIGR00220">
    <property type="entry name" value="mscL"/>
    <property type="match status" value="1"/>
</dbReference>
<evidence type="ECO:0000256" key="7">
    <source>
        <dbReference type="ARBA" id="ARBA00023065"/>
    </source>
</evidence>
<evidence type="ECO:0000256" key="5">
    <source>
        <dbReference type="ARBA" id="ARBA00022692"/>
    </source>
</evidence>
<evidence type="ECO:0000313" key="12">
    <source>
        <dbReference type="Proteomes" id="UP000229612"/>
    </source>
</evidence>
<comment type="function">
    <text evidence="10">Channel that opens in response to stretch forces in the membrane lipid bilayer. May participate in the regulation of osmotic pressure changes within the cell.</text>
</comment>
<comment type="caution">
    <text evidence="11">The sequence shown here is derived from an EMBL/GenBank/DDBJ whole genome shotgun (WGS) entry which is preliminary data.</text>
</comment>
<dbReference type="Gene3D" id="1.10.1200.120">
    <property type="entry name" value="Large-conductance mechanosensitive channel, MscL, domain 1"/>
    <property type="match status" value="1"/>
</dbReference>
<dbReference type="PRINTS" id="PR01264">
    <property type="entry name" value="MECHCHANNEL"/>
</dbReference>
<comment type="subcellular location">
    <subcellularLocation>
        <location evidence="1 10">Cell membrane</location>
        <topology evidence="1 10">Multi-pass membrane protein</topology>
    </subcellularLocation>
</comment>
<evidence type="ECO:0000256" key="1">
    <source>
        <dbReference type="ARBA" id="ARBA00004651"/>
    </source>
</evidence>
<dbReference type="Proteomes" id="UP000229612">
    <property type="component" value="Unassembled WGS sequence"/>
</dbReference>
<feature type="transmembrane region" description="Helical" evidence="10">
    <location>
        <begin position="20"/>
        <end position="41"/>
    </location>
</feature>
<dbReference type="AlphaFoldDB" id="A0A2H0UK39"/>
<dbReference type="Pfam" id="PF01741">
    <property type="entry name" value="MscL"/>
    <property type="match status" value="1"/>
</dbReference>
<comment type="similarity">
    <text evidence="2 10">Belongs to the MscL family.</text>
</comment>
<evidence type="ECO:0000256" key="3">
    <source>
        <dbReference type="ARBA" id="ARBA00022448"/>
    </source>
</evidence>
<sequence>MNPYGTKAKGLVEEFKAFALKGNVMDLAVAVVIGGAFGKIVSSLANNIIMPLAGVAAGGVNFAELTFNVGEAVIGYGVFIQSIIDFTIVAIGIFIAIKILRSLQKKEEAKPEKEKVVEPTEEVKLLREIRDALSK</sequence>
<keyword evidence="6 10" id="KW-1133">Transmembrane helix</keyword>
<organism evidence="11 12">
    <name type="scientific">Candidatus Kaiserbacteria bacterium CG10_big_fil_rev_8_21_14_0_10_44_10</name>
    <dbReference type="NCBI Taxonomy" id="1974606"/>
    <lineage>
        <taxon>Bacteria</taxon>
        <taxon>Candidatus Kaiseribacteriota</taxon>
    </lineage>
</organism>
<reference evidence="12" key="1">
    <citation type="submission" date="2017-09" db="EMBL/GenBank/DDBJ databases">
        <title>Depth-based differentiation of microbial function through sediment-hosted aquifers and enrichment of novel symbionts in the deep terrestrial subsurface.</title>
        <authorList>
            <person name="Probst A.J."/>
            <person name="Ladd B."/>
            <person name="Jarett J.K."/>
            <person name="Geller-Mcgrath D.E."/>
            <person name="Sieber C.M.K."/>
            <person name="Emerson J.B."/>
            <person name="Anantharaman K."/>
            <person name="Thomas B.C."/>
            <person name="Malmstrom R."/>
            <person name="Stieglmeier M."/>
            <person name="Klingl A."/>
            <person name="Woyke T."/>
            <person name="Ryan C.M."/>
            <person name="Banfield J.F."/>
        </authorList>
    </citation>
    <scope>NUCLEOTIDE SEQUENCE [LARGE SCALE GENOMIC DNA]</scope>
</reference>
<evidence type="ECO:0000313" key="11">
    <source>
        <dbReference type="EMBL" id="PIR86145.1"/>
    </source>
</evidence>
<dbReference type="InterPro" id="IPR037673">
    <property type="entry name" value="MSC/AndL"/>
</dbReference>
<dbReference type="GO" id="GO:0008381">
    <property type="term" value="F:mechanosensitive monoatomic ion channel activity"/>
    <property type="evidence" value="ECO:0007669"/>
    <property type="project" value="UniProtKB-UniRule"/>
</dbReference>
<dbReference type="HAMAP" id="MF_00115">
    <property type="entry name" value="MscL"/>
    <property type="match status" value="1"/>
</dbReference>
<evidence type="ECO:0000256" key="10">
    <source>
        <dbReference type="HAMAP-Rule" id="MF_00115"/>
    </source>
</evidence>
<keyword evidence="5 10" id="KW-0812">Transmembrane</keyword>
<dbReference type="InterPro" id="IPR001185">
    <property type="entry name" value="MS_channel"/>
</dbReference>
<accession>A0A2H0UK39</accession>
<dbReference type="PROSITE" id="PS01327">
    <property type="entry name" value="MSCL"/>
    <property type="match status" value="1"/>
</dbReference>
<comment type="subunit">
    <text evidence="10">Homopentamer.</text>
</comment>